<dbReference type="PANTHER" id="PTHR19849:SF0">
    <property type="entry name" value="PHOSPHOLIPASE A-2-ACTIVATING PROTEIN"/>
    <property type="match status" value="1"/>
</dbReference>
<dbReference type="EMBL" id="JACGCI010000005">
    <property type="protein sequence ID" value="KAF6763887.1"/>
    <property type="molecule type" value="Genomic_DNA"/>
</dbReference>
<evidence type="ECO:0000256" key="6">
    <source>
        <dbReference type="SAM" id="MobiDB-lite"/>
    </source>
</evidence>
<proteinExistence type="predicted"/>
<dbReference type="SUPFAM" id="SSF50978">
    <property type="entry name" value="WD40 repeat-like"/>
    <property type="match status" value="1"/>
</dbReference>
<dbReference type="AlphaFoldDB" id="A0A8H6IGT2"/>
<dbReference type="InterPro" id="IPR001680">
    <property type="entry name" value="WD40_rpt"/>
</dbReference>
<dbReference type="InterPro" id="IPR013535">
    <property type="entry name" value="PUL_dom"/>
</dbReference>
<dbReference type="GO" id="GO:0043130">
    <property type="term" value="F:ubiquitin binding"/>
    <property type="evidence" value="ECO:0007669"/>
    <property type="project" value="TreeGrafter"/>
</dbReference>
<keyword evidence="4" id="KW-0677">Repeat</keyword>
<dbReference type="PROSITE" id="PS51394">
    <property type="entry name" value="PFU"/>
    <property type="match status" value="1"/>
</dbReference>
<sequence>MPYKLSATLTQHSSDVRAVASPTNDLVLSASRDTTAIVWNRTSSGFTPEHTLAAGSRYVNAVSYAVTGGQDTVINVFNLANPKADPDFSLVGHTENVCALDASAAGTIISGSWDKTAKVWKDWKLVHELKGHEYSVWAVLIVDEDQYLTASADKTIRLWQQHKSIQTFKGHTDAVRGLAIVPDIGFASCSNDSEVRVYSLSGHTSFVYSLSVLPDGNIVSSGEDRTVRVWEGGECTQTIVHPAISVWAVSSMPNGDIVTGTSDGVVRVFSASEERWASAEDLKEYEDKVASQALPAQQIGDVKKSDLPGPEALSAPGNFQWDSASNSWQKIGDVVDAVGQGRKQLYEGKEYDYVFDVDIQDGVPPLKLPYNRTLMALLNASSRRTELDLTYIDQVVKFIETNTAGVAIGTGNEEYRDPFTGASRYRSNANTGQNTAPSEAQPAAQAPSANTNYSDPYTGASRYTGTPAPPAAAPSQKILPVSKSVTFKQANVTAMQAKIQQFDDVLRQEITTSNLAMRSGEIFTHLQPLTASPPGPSSTTLSASHVEQIISVLEKWPASQRFPVIDLGRLLFGYSPSVFRDSNEWTSPWSSPLPKARETNMLLLFRTLSNAFQEGTELNSSLAGQSDIGEAPYPLFSKNLRVALVTVLFNISCLGVSSPLDAGVVGAESNDSEAAYRALVAVGNIASAAKQSGAALGGDATGQLMPSPTLRLVHVL</sequence>
<dbReference type="SMART" id="SM00320">
    <property type="entry name" value="WD40"/>
    <property type="match status" value="7"/>
</dbReference>
<reference evidence="9 10" key="1">
    <citation type="submission" date="2020-07" db="EMBL/GenBank/DDBJ databases">
        <title>Comparative genomics of pyrophilous fungi reveals a link between fire events and developmental genes.</title>
        <authorList>
            <consortium name="DOE Joint Genome Institute"/>
            <person name="Steindorff A.S."/>
            <person name="Carver A."/>
            <person name="Calhoun S."/>
            <person name="Stillman K."/>
            <person name="Liu H."/>
            <person name="Lipzen A."/>
            <person name="Pangilinan J."/>
            <person name="Labutti K."/>
            <person name="Bruns T.D."/>
            <person name="Grigoriev I.V."/>
        </authorList>
    </citation>
    <scope>NUCLEOTIDE SEQUENCE [LARGE SCALE GENOMIC DNA]</scope>
    <source>
        <strain evidence="9 10">CBS 144469</strain>
    </source>
</reference>
<dbReference type="Proteomes" id="UP000521943">
    <property type="component" value="Unassembled WGS sequence"/>
</dbReference>
<evidence type="ECO:0000256" key="3">
    <source>
        <dbReference type="ARBA" id="ARBA00022574"/>
    </source>
</evidence>
<dbReference type="PROSITE" id="PS51396">
    <property type="entry name" value="PUL"/>
    <property type="match status" value="1"/>
</dbReference>
<feature type="domain" description="PFU" evidence="7">
    <location>
        <begin position="320"/>
        <end position="413"/>
    </location>
</feature>
<dbReference type="InterPro" id="IPR015155">
    <property type="entry name" value="PFU"/>
</dbReference>
<dbReference type="GO" id="GO:0043161">
    <property type="term" value="P:proteasome-mediated ubiquitin-dependent protein catabolic process"/>
    <property type="evidence" value="ECO:0007669"/>
    <property type="project" value="TreeGrafter"/>
</dbReference>
<comment type="subcellular location">
    <subcellularLocation>
        <location evidence="1">Cytoplasm</location>
    </subcellularLocation>
</comment>
<keyword evidence="10" id="KW-1185">Reference proteome</keyword>
<dbReference type="GO" id="GO:0005634">
    <property type="term" value="C:nucleus"/>
    <property type="evidence" value="ECO:0007669"/>
    <property type="project" value="TreeGrafter"/>
</dbReference>
<name>A0A8H6IGT2_9AGAR</name>
<dbReference type="InterPro" id="IPR038122">
    <property type="entry name" value="PFU_sf"/>
</dbReference>
<dbReference type="GO" id="GO:0010992">
    <property type="term" value="P:ubiquitin recycling"/>
    <property type="evidence" value="ECO:0007669"/>
    <property type="project" value="TreeGrafter"/>
</dbReference>
<feature type="repeat" description="WD" evidence="5">
    <location>
        <begin position="90"/>
        <end position="121"/>
    </location>
</feature>
<dbReference type="Gene3D" id="3.10.20.870">
    <property type="entry name" value="PFU (PLAA family ubiquitin binding), C-terminal domain"/>
    <property type="match status" value="1"/>
</dbReference>
<evidence type="ECO:0000313" key="9">
    <source>
        <dbReference type="EMBL" id="KAF6763887.1"/>
    </source>
</evidence>
<feature type="repeat" description="WD" evidence="5">
    <location>
        <begin position="129"/>
        <end position="160"/>
    </location>
</feature>
<evidence type="ECO:0000313" key="10">
    <source>
        <dbReference type="Proteomes" id="UP000521943"/>
    </source>
</evidence>
<accession>A0A8H6IGT2</accession>
<organism evidence="9 10">
    <name type="scientific">Ephemerocybe angulata</name>
    <dbReference type="NCBI Taxonomy" id="980116"/>
    <lineage>
        <taxon>Eukaryota</taxon>
        <taxon>Fungi</taxon>
        <taxon>Dikarya</taxon>
        <taxon>Basidiomycota</taxon>
        <taxon>Agaricomycotina</taxon>
        <taxon>Agaricomycetes</taxon>
        <taxon>Agaricomycetidae</taxon>
        <taxon>Agaricales</taxon>
        <taxon>Agaricineae</taxon>
        <taxon>Psathyrellaceae</taxon>
        <taxon>Ephemerocybe</taxon>
    </lineage>
</organism>
<evidence type="ECO:0000259" key="7">
    <source>
        <dbReference type="PROSITE" id="PS51394"/>
    </source>
</evidence>
<feature type="repeat" description="WD" evidence="5">
    <location>
        <begin position="200"/>
        <end position="231"/>
    </location>
</feature>
<dbReference type="Gene3D" id="1.25.10.10">
    <property type="entry name" value="Leucine-rich Repeat Variant"/>
    <property type="match status" value="1"/>
</dbReference>
<dbReference type="InterPro" id="IPR011989">
    <property type="entry name" value="ARM-like"/>
</dbReference>
<keyword evidence="2" id="KW-0963">Cytoplasm</keyword>
<protein>
    <submittedName>
        <fullName evidence="9">Phospholipase A-2-activating protein</fullName>
    </submittedName>
</protein>
<evidence type="ECO:0000256" key="5">
    <source>
        <dbReference type="PROSITE-ProRule" id="PRU00221"/>
    </source>
</evidence>
<feature type="domain" description="PUL" evidence="8">
    <location>
        <begin position="477"/>
        <end position="716"/>
    </location>
</feature>
<dbReference type="Pfam" id="PF08324">
    <property type="entry name" value="PUL"/>
    <property type="match status" value="1"/>
</dbReference>
<feature type="compositionally biased region" description="Polar residues" evidence="6">
    <location>
        <begin position="425"/>
        <end position="435"/>
    </location>
</feature>
<dbReference type="PANTHER" id="PTHR19849">
    <property type="entry name" value="PHOSPHOLIPASE A-2-ACTIVATING PROTEIN"/>
    <property type="match status" value="1"/>
</dbReference>
<keyword evidence="3 5" id="KW-0853">WD repeat</keyword>
<feature type="region of interest" description="Disordered" evidence="6">
    <location>
        <begin position="410"/>
        <end position="475"/>
    </location>
</feature>
<dbReference type="Gene3D" id="2.130.10.10">
    <property type="entry name" value="YVTN repeat-like/Quinoprotein amine dehydrogenase"/>
    <property type="match status" value="1"/>
</dbReference>
<comment type="caution">
    <text evidence="9">The sequence shown here is derived from an EMBL/GenBank/DDBJ whole genome shotgun (WGS) entry which is preliminary data.</text>
</comment>
<dbReference type="PROSITE" id="PS50294">
    <property type="entry name" value="WD_REPEATS_REGION"/>
    <property type="match status" value="1"/>
</dbReference>
<dbReference type="InterPro" id="IPR015943">
    <property type="entry name" value="WD40/YVTN_repeat-like_dom_sf"/>
</dbReference>
<feature type="compositionally biased region" description="Low complexity" evidence="6">
    <location>
        <begin position="436"/>
        <end position="449"/>
    </location>
</feature>
<evidence type="ECO:0000256" key="2">
    <source>
        <dbReference type="ARBA" id="ARBA00022490"/>
    </source>
</evidence>
<evidence type="ECO:0000256" key="1">
    <source>
        <dbReference type="ARBA" id="ARBA00004496"/>
    </source>
</evidence>
<evidence type="ECO:0000256" key="4">
    <source>
        <dbReference type="ARBA" id="ARBA00022737"/>
    </source>
</evidence>
<dbReference type="Pfam" id="PF00400">
    <property type="entry name" value="WD40"/>
    <property type="match status" value="5"/>
</dbReference>
<dbReference type="CDD" id="cd00200">
    <property type="entry name" value="WD40"/>
    <property type="match status" value="1"/>
</dbReference>
<dbReference type="GO" id="GO:0005737">
    <property type="term" value="C:cytoplasm"/>
    <property type="evidence" value="ECO:0007669"/>
    <property type="project" value="UniProtKB-SubCell"/>
</dbReference>
<dbReference type="PROSITE" id="PS50082">
    <property type="entry name" value="WD_REPEATS_2"/>
    <property type="match status" value="4"/>
</dbReference>
<dbReference type="InterPro" id="IPR036322">
    <property type="entry name" value="WD40_repeat_dom_sf"/>
</dbReference>
<evidence type="ECO:0000259" key="8">
    <source>
        <dbReference type="PROSITE" id="PS51396"/>
    </source>
</evidence>
<dbReference type="Pfam" id="PF09070">
    <property type="entry name" value="PFU"/>
    <property type="match status" value="1"/>
</dbReference>
<gene>
    <name evidence="9" type="ORF">DFP72DRAFT_986607</name>
</gene>
<feature type="repeat" description="WD" evidence="5">
    <location>
        <begin position="9"/>
        <end position="40"/>
    </location>
</feature>
<dbReference type="OrthoDB" id="10265988at2759"/>